<dbReference type="CDD" id="cd00158">
    <property type="entry name" value="RHOD"/>
    <property type="match status" value="1"/>
</dbReference>
<dbReference type="AlphaFoldDB" id="A0A6N9NNU6"/>
<dbReference type="PANTHER" id="PTHR43031">
    <property type="entry name" value="FAD-DEPENDENT OXIDOREDUCTASE"/>
    <property type="match status" value="1"/>
</dbReference>
<dbReference type="PANTHER" id="PTHR43031:SF1">
    <property type="entry name" value="PYRIDINE NUCLEOTIDE-DISULPHIDE OXIDOREDUCTASE"/>
    <property type="match status" value="1"/>
</dbReference>
<comment type="caution">
    <text evidence="2">The sequence shown here is derived from an EMBL/GenBank/DDBJ whole genome shotgun (WGS) entry which is preliminary data.</text>
</comment>
<dbReference type="PROSITE" id="PS50206">
    <property type="entry name" value="RHODANESE_3"/>
    <property type="match status" value="1"/>
</dbReference>
<protein>
    <submittedName>
        <fullName evidence="2">Rhodanese-like domain-containing protein</fullName>
    </submittedName>
</protein>
<organism evidence="2 3">
    <name type="scientific">Acidiluteibacter ferrifornacis</name>
    <dbReference type="NCBI Taxonomy" id="2692424"/>
    <lineage>
        <taxon>Bacteria</taxon>
        <taxon>Pseudomonadati</taxon>
        <taxon>Bacteroidota</taxon>
        <taxon>Flavobacteriia</taxon>
        <taxon>Flavobacteriales</taxon>
        <taxon>Cryomorphaceae</taxon>
        <taxon>Acidiluteibacter</taxon>
    </lineage>
</organism>
<dbReference type="InterPro" id="IPR050229">
    <property type="entry name" value="GlpE_sulfurtransferase"/>
</dbReference>
<sequence>MQTISPTELKAVINNSDIQIIDVREPYEFEDNNIGGINIPLDEVLNSVDKIDTNKKVIFCCQSGKRSSAIIMTLERKFKLENLHSLQGGVTAFIES</sequence>
<dbReference type="SUPFAM" id="SSF52821">
    <property type="entry name" value="Rhodanese/Cell cycle control phosphatase"/>
    <property type="match status" value="1"/>
</dbReference>
<gene>
    <name evidence="2" type="ORF">GQN54_13160</name>
</gene>
<dbReference type="Pfam" id="PF00581">
    <property type="entry name" value="Rhodanese"/>
    <property type="match status" value="1"/>
</dbReference>
<dbReference type="Proteomes" id="UP000470771">
    <property type="component" value="Unassembled WGS sequence"/>
</dbReference>
<proteinExistence type="predicted"/>
<name>A0A6N9NNU6_9FLAO</name>
<dbReference type="RefSeq" id="WP_160634020.1">
    <property type="nucleotide sequence ID" value="NZ_WWNE01000012.1"/>
</dbReference>
<dbReference type="InterPro" id="IPR036873">
    <property type="entry name" value="Rhodanese-like_dom_sf"/>
</dbReference>
<dbReference type="EMBL" id="WWNE01000012">
    <property type="protein sequence ID" value="NBG67071.1"/>
    <property type="molecule type" value="Genomic_DNA"/>
</dbReference>
<evidence type="ECO:0000259" key="1">
    <source>
        <dbReference type="PROSITE" id="PS50206"/>
    </source>
</evidence>
<evidence type="ECO:0000313" key="2">
    <source>
        <dbReference type="EMBL" id="NBG67071.1"/>
    </source>
</evidence>
<feature type="domain" description="Rhodanese" evidence="1">
    <location>
        <begin position="14"/>
        <end position="95"/>
    </location>
</feature>
<dbReference type="SMART" id="SM00450">
    <property type="entry name" value="RHOD"/>
    <property type="match status" value="1"/>
</dbReference>
<evidence type="ECO:0000313" key="3">
    <source>
        <dbReference type="Proteomes" id="UP000470771"/>
    </source>
</evidence>
<dbReference type="InterPro" id="IPR001763">
    <property type="entry name" value="Rhodanese-like_dom"/>
</dbReference>
<reference evidence="2 3" key="1">
    <citation type="submission" date="2019-12" db="EMBL/GenBank/DDBJ databases">
        <authorList>
            <person name="Zhao J."/>
        </authorList>
    </citation>
    <scope>NUCLEOTIDE SEQUENCE [LARGE SCALE GENOMIC DNA]</scope>
    <source>
        <strain evidence="2 3">S-15</strain>
    </source>
</reference>
<dbReference type="Gene3D" id="3.40.250.10">
    <property type="entry name" value="Rhodanese-like domain"/>
    <property type="match status" value="1"/>
</dbReference>
<keyword evidence="3" id="KW-1185">Reference proteome</keyword>
<accession>A0A6N9NNU6</accession>